<gene>
    <name evidence="1" type="ORF">g.115448</name>
</gene>
<dbReference type="EMBL" id="GGMR01003831">
    <property type="protein sequence ID" value="MBY16450.1"/>
    <property type="molecule type" value="Transcribed_RNA"/>
</dbReference>
<proteinExistence type="predicted"/>
<accession>A0A2S2NGZ4</accession>
<protein>
    <submittedName>
        <fullName evidence="1">Uncharacterized protein</fullName>
    </submittedName>
</protein>
<reference evidence="1" key="1">
    <citation type="submission" date="2018-04" db="EMBL/GenBank/DDBJ databases">
        <title>Transcriptome of Schizaphis graminum biotype I.</title>
        <authorList>
            <person name="Scully E.D."/>
            <person name="Geib S.M."/>
            <person name="Palmer N.A."/>
            <person name="Koch K."/>
            <person name="Bradshaw J."/>
            <person name="Heng-Moss T."/>
            <person name="Sarath G."/>
        </authorList>
    </citation>
    <scope>NUCLEOTIDE SEQUENCE</scope>
</reference>
<dbReference type="AlphaFoldDB" id="A0A2S2NGZ4"/>
<organism evidence="1">
    <name type="scientific">Schizaphis graminum</name>
    <name type="common">Green bug aphid</name>
    <dbReference type="NCBI Taxonomy" id="13262"/>
    <lineage>
        <taxon>Eukaryota</taxon>
        <taxon>Metazoa</taxon>
        <taxon>Ecdysozoa</taxon>
        <taxon>Arthropoda</taxon>
        <taxon>Hexapoda</taxon>
        <taxon>Insecta</taxon>
        <taxon>Pterygota</taxon>
        <taxon>Neoptera</taxon>
        <taxon>Paraneoptera</taxon>
        <taxon>Hemiptera</taxon>
        <taxon>Sternorrhyncha</taxon>
        <taxon>Aphidomorpha</taxon>
        <taxon>Aphidoidea</taxon>
        <taxon>Aphididae</taxon>
        <taxon>Aphidini</taxon>
        <taxon>Schizaphis</taxon>
    </lineage>
</organism>
<sequence length="126" mass="14055">MVTTNDTEKVYTILHRQHGLSLVWCLAATTTDRVLALCASYEPWRYTADVHRSYPVPDRPSVVYGPRAPGEPLNRLLGREVARIPLTRACTFPSSPWSGRNLSSCFPRLVTGNLRLYSHTGSLGGR</sequence>
<evidence type="ECO:0000313" key="1">
    <source>
        <dbReference type="EMBL" id="MBY16450.1"/>
    </source>
</evidence>
<name>A0A2S2NGZ4_SCHGA</name>